<keyword evidence="2" id="KW-0012">Acyltransferase</keyword>
<dbReference type="Gene3D" id="3.40.630.30">
    <property type="match status" value="1"/>
</dbReference>
<dbReference type="AlphaFoldDB" id="A0A4Q5J856"/>
<dbReference type="OrthoDB" id="9789603at2"/>
<dbReference type="EMBL" id="SDPU01000013">
    <property type="protein sequence ID" value="RYU13921.1"/>
    <property type="molecule type" value="Genomic_DNA"/>
</dbReference>
<name>A0A4Q5J856_9ACTN</name>
<dbReference type="CDD" id="cd04301">
    <property type="entry name" value="NAT_SF"/>
    <property type="match status" value="1"/>
</dbReference>
<evidence type="ECO:0000313" key="5">
    <source>
        <dbReference type="Proteomes" id="UP000291189"/>
    </source>
</evidence>
<dbReference type="PANTHER" id="PTHR43877:SF2">
    <property type="entry name" value="AMINOALKYLPHOSPHONATE N-ACETYLTRANSFERASE-RELATED"/>
    <property type="match status" value="1"/>
</dbReference>
<evidence type="ECO:0000313" key="4">
    <source>
        <dbReference type="EMBL" id="RYU13921.1"/>
    </source>
</evidence>
<accession>A0A4Q5J856</accession>
<organism evidence="4 5">
    <name type="scientific">Nocardioides iriomotensis</name>
    <dbReference type="NCBI Taxonomy" id="715784"/>
    <lineage>
        <taxon>Bacteria</taxon>
        <taxon>Bacillati</taxon>
        <taxon>Actinomycetota</taxon>
        <taxon>Actinomycetes</taxon>
        <taxon>Propionibacteriales</taxon>
        <taxon>Nocardioidaceae</taxon>
        <taxon>Nocardioides</taxon>
    </lineage>
</organism>
<proteinExistence type="predicted"/>
<reference evidence="4 5" key="1">
    <citation type="submission" date="2019-01" db="EMBL/GenBank/DDBJ databases">
        <title>Nocardioides guangzhouensis sp. nov., an actinobacterium isolated from soil.</title>
        <authorList>
            <person name="Fu Y."/>
            <person name="Cai Y."/>
            <person name="Lin Z."/>
            <person name="Chen P."/>
        </authorList>
    </citation>
    <scope>NUCLEOTIDE SEQUENCE [LARGE SCALE GENOMIC DNA]</scope>
    <source>
        <strain evidence="4 5">NBRC 105384</strain>
    </source>
</reference>
<dbReference type="GO" id="GO:0016747">
    <property type="term" value="F:acyltransferase activity, transferring groups other than amino-acyl groups"/>
    <property type="evidence" value="ECO:0007669"/>
    <property type="project" value="InterPro"/>
</dbReference>
<dbReference type="InterPro" id="IPR016181">
    <property type="entry name" value="Acyl_CoA_acyltransferase"/>
</dbReference>
<keyword evidence="5" id="KW-1185">Reference proteome</keyword>
<evidence type="ECO:0000259" key="3">
    <source>
        <dbReference type="PROSITE" id="PS51186"/>
    </source>
</evidence>
<dbReference type="Pfam" id="PF00583">
    <property type="entry name" value="Acetyltransf_1"/>
    <property type="match status" value="1"/>
</dbReference>
<sequence>MSAGLVVRDARPDDLDAVIALLREDAIREVDEAEVPASAYAPAFAEILADDHHQLLVGEADGELVATAQLSWLRRLTYVGGLFCVVESVRVRSDLRSRGYGADLMRAVERIARDRGAARIELTTNARRDRARTFYERLGYVPSHVGMKRYLGGVA</sequence>
<dbReference type="PROSITE" id="PS51186">
    <property type="entry name" value="GNAT"/>
    <property type="match status" value="1"/>
</dbReference>
<comment type="caution">
    <text evidence="4">The sequence shown here is derived from an EMBL/GenBank/DDBJ whole genome shotgun (WGS) entry which is preliminary data.</text>
</comment>
<dbReference type="PANTHER" id="PTHR43877">
    <property type="entry name" value="AMINOALKYLPHOSPHONATE N-ACETYLTRANSFERASE-RELATED-RELATED"/>
    <property type="match status" value="1"/>
</dbReference>
<dbReference type="InterPro" id="IPR050832">
    <property type="entry name" value="Bact_Acetyltransf"/>
</dbReference>
<evidence type="ECO:0000256" key="2">
    <source>
        <dbReference type="ARBA" id="ARBA00023315"/>
    </source>
</evidence>
<protein>
    <submittedName>
        <fullName evidence="4">GNAT family N-acetyltransferase</fullName>
    </submittedName>
</protein>
<dbReference type="RefSeq" id="WP_129986014.1">
    <property type="nucleotide sequence ID" value="NZ_SDPU01000013.1"/>
</dbReference>
<dbReference type="Proteomes" id="UP000291189">
    <property type="component" value="Unassembled WGS sequence"/>
</dbReference>
<gene>
    <name evidence="4" type="ORF">ETU37_05205</name>
</gene>
<keyword evidence="1 4" id="KW-0808">Transferase</keyword>
<evidence type="ECO:0000256" key="1">
    <source>
        <dbReference type="ARBA" id="ARBA00022679"/>
    </source>
</evidence>
<dbReference type="SUPFAM" id="SSF55729">
    <property type="entry name" value="Acyl-CoA N-acyltransferases (Nat)"/>
    <property type="match status" value="1"/>
</dbReference>
<feature type="domain" description="N-acetyltransferase" evidence="3">
    <location>
        <begin position="5"/>
        <end position="155"/>
    </location>
</feature>
<dbReference type="InterPro" id="IPR000182">
    <property type="entry name" value="GNAT_dom"/>
</dbReference>